<dbReference type="PANTHER" id="PTHR10579">
    <property type="entry name" value="CALCIUM-ACTIVATED CHLORIDE CHANNEL REGULATOR"/>
    <property type="match status" value="1"/>
</dbReference>
<dbReference type="InterPro" id="IPR051266">
    <property type="entry name" value="CLCR"/>
</dbReference>
<dbReference type="Pfam" id="PF13519">
    <property type="entry name" value="VWA_2"/>
    <property type="match status" value="1"/>
</dbReference>
<name>A0A5N5E350_RHOER</name>
<feature type="domain" description="VWFA" evidence="3">
    <location>
        <begin position="57"/>
        <end position="259"/>
    </location>
</feature>
<dbReference type="AlphaFoldDB" id="A0A5N5E350"/>
<dbReference type="SMART" id="SM00327">
    <property type="entry name" value="VWA"/>
    <property type="match status" value="1"/>
</dbReference>
<dbReference type="PROSITE" id="PS51257">
    <property type="entry name" value="PROKAR_LIPOPROTEIN"/>
    <property type="match status" value="1"/>
</dbReference>
<proteinExistence type="predicted"/>
<feature type="region of interest" description="Disordered" evidence="1">
    <location>
        <begin position="22"/>
        <end position="50"/>
    </location>
</feature>
<comment type="caution">
    <text evidence="4">The sequence shown here is derived from an EMBL/GenBank/DDBJ whole genome shotgun (WGS) entry which is preliminary data.</text>
</comment>
<feature type="chain" id="PRO_5038438122" description="VWFA domain-containing protein" evidence="2">
    <location>
        <begin position="19"/>
        <end position="572"/>
    </location>
</feature>
<sequence length="572" mass="58393">MRLRVAICIAATAIIAVGCSTQGSGGPKEAGGTQEVGGPQQASVTADPVSEASATAPSIIVLDASGSMKQDDAPGPRIDAAKNAIHTLVSGLPDDTALGLIAYGTATGSSDAEKDAGCRDIKTVVPLGPLDRNAFAAGIDGLSASGYTPIMAALQQAAAALPTDGERTIILVSDGEDTCSTEPPCESTEAIPHDPDLTIHTIGFKLDAAASGQLKCIADATGGMAIDAANAAQLTARLAVASNPESARERLSTSGFRNLRIGMTVEDARKAAGDLASVSKTGTVVVEWQDCELTFTDGVLVEIAPRTGAVTLDGLAVGQKMQRAAELYGPFTATTNSDGESVAVFPADSEAGTGYRITFTPEGKKADEGTITRIVLCRCLPATAGSSAGGTPTEIVNLVAVDGSGKPKSGWSVKTPAMKISECYGASQSAVTPGVITCGSTADGADACWVGPEPDSILCLQFPWGTELITARGVDGVEAYPPPADPTPFGLELENGLLCRVRHGGSWPSAESDPRLAGAYSCRGQGTDTPIVWAESTYPIDRSEDRWTVLVGPSKGPLETVAVTKAIFLAAE</sequence>
<accession>A0A5N5E350</accession>
<dbReference type="PANTHER" id="PTHR10579:SF43">
    <property type="entry name" value="ZINC FINGER (C3HC4-TYPE RING FINGER) FAMILY PROTEIN"/>
    <property type="match status" value="1"/>
</dbReference>
<dbReference type="Gene3D" id="3.40.50.410">
    <property type="entry name" value="von Willebrand factor, type A domain"/>
    <property type="match status" value="1"/>
</dbReference>
<protein>
    <recommendedName>
        <fullName evidence="3">VWFA domain-containing protein</fullName>
    </recommendedName>
</protein>
<dbReference type="Proteomes" id="UP000325576">
    <property type="component" value="Unassembled WGS sequence"/>
</dbReference>
<dbReference type="InterPro" id="IPR036465">
    <property type="entry name" value="vWFA_dom_sf"/>
</dbReference>
<dbReference type="RefSeq" id="WP_135000151.1">
    <property type="nucleotide sequence ID" value="NZ_CP195194.1"/>
</dbReference>
<gene>
    <name evidence="4" type="ORF">BS297_15300</name>
</gene>
<evidence type="ECO:0000313" key="4">
    <source>
        <dbReference type="EMBL" id="KAB2584473.1"/>
    </source>
</evidence>
<evidence type="ECO:0000313" key="5">
    <source>
        <dbReference type="Proteomes" id="UP000325576"/>
    </source>
</evidence>
<feature type="signal peptide" evidence="2">
    <location>
        <begin position="1"/>
        <end position="18"/>
    </location>
</feature>
<evidence type="ECO:0000256" key="1">
    <source>
        <dbReference type="SAM" id="MobiDB-lite"/>
    </source>
</evidence>
<dbReference type="PROSITE" id="PS50234">
    <property type="entry name" value="VWFA"/>
    <property type="match status" value="1"/>
</dbReference>
<reference evidence="4 5" key="1">
    <citation type="journal article" date="2017" name="Poromechanics V (2013)">
        <title>Genomic Characterization of the Arsenic-Tolerant Actinobacterium, &lt;i&gt;Rhodococcus erythropolis&lt;/i&gt; S43.</title>
        <authorList>
            <person name="Retamal-Morales G."/>
            <person name="Mehnert M."/>
            <person name="Schwabe R."/>
            <person name="Tischler D."/>
            <person name="Schloemann M."/>
            <person name="Levican G.J."/>
        </authorList>
    </citation>
    <scope>NUCLEOTIDE SEQUENCE [LARGE SCALE GENOMIC DNA]</scope>
    <source>
        <strain evidence="4 5">S43</strain>
    </source>
</reference>
<organism evidence="4 5">
    <name type="scientific">Rhodococcus erythropolis</name>
    <name type="common">Arthrobacter picolinophilus</name>
    <dbReference type="NCBI Taxonomy" id="1833"/>
    <lineage>
        <taxon>Bacteria</taxon>
        <taxon>Bacillati</taxon>
        <taxon>Actinomycetota</taxon>
        <taxon>Actinomycetes</taxon>
        <taxon>Mycobacteriales</taxon>
        <taxon>Nocardiaceae</taxon>
        <taxon>Rhodococcus</taxon>
        <taxon>Rhodococcus erythropolis group</taxon>
    </lineage>
</organism>
<dbReference type="EMBL" id="MRBO01000435">
    <property type="protein sequence ID" value="KAB2584473.1"/>
    <property type="molecule type" value="Genomic_DNA"/>
</dbReference>
<keyword evidence="2" id="KW-0732">Signal</keyword>
<dbReference type="SUPFAM" id="SSF53300">
    <property type="entry name" value="vWA-like"/>
    <property type="match status" value="1"/>
</dbReference>
<evidence type="ECO:0000256" key="2">
    <source>
        <dbReference type="SAM" id="SignalP"/>
    </source>
</evidence>
<evidence type="ECO:0000259" key="3">
    <source>
        <dbReference type="PROSITE" id="PS50234"/>
    </source>
</evidence>
<dbReference type="InterPro" id="IPR002035">
    <property type="entry name" value="VWF_A"/>
</dbReference>